<dbReference type="Gene3D" id="3.40.50.150">
    <property type="entry name" value="Vaccinia Virus protein VP39"/>
    <property type="match status" value="1"/>
</dbReference>
<accession>A0A5B7IAN2</accession>
<evidence type="ECO:0000259" key="5">
    <source>
        <dbReference type="Pfam" id="PF01728"/>
    </source>
</evidence>
<evidence type="ECO:0000313" key="6">
    <source>
        <dbReference type="EMBL" id="MPC78567.1"/>
    </source>
</evidence>
<dbReference type="Proteomes" id="UP000324222">
    <property type="component" value="Unassembled WGS sequence"/>
</dbReference>
<keyword evidence="3" id="KW-0808">Transferase</keyword>
<dbReference type="InterPro" id="IPR029063">
    <property type="entry name" value="SAM-dependent_MTases_sf"/>
</dbReference>
<dbReference type="InterPro" id="IPR050082">
    <property type="entry name" value="RNA_methyltr_RlmE"/>
</dbReference>
<dbReference type="GO" id="GO:0016435">
    <property type="term" value="F:rRNA (guanine) methyltransferase activity"/>
    <property type="evidence" value="ECO:0007669"/>
    <property type="project" value="TreeGrafter"/>
</dbReference>
<evidence type="ECO:0000256" key="3">
    <source>
        <dbReference type="ARBA" id="ARBA00022679"/>
    </source>
</evidence>
<evidence type="ECO:0000256" key="2">
    <source>
        <dbReference type="ARBA" id="ARBA00022603"/>
    </source>
</evidence>
<evidence type="ECO:0000256" key="1">
    <source>
        <dbReference type="ARBA" id="ARBA00022552"/>
    </source>
</evidence>
<protein>
    <submittedName>
        <fullName evidence="6">Pre-rRNA processing protein FTSJ3</fullName>
    </submittedName>
</protein>
<keyword evidence="4" id="KW-0949">S-adenosyl-L-methionine</keyword>
<dbReference type="OrthoDB" id="1287559at2759"/>
<dbReference type="Pfam" id="PF01728">
    <property type="entry name" value="FtsJ"/>
    <property type="match status" value="1"/>
</dbReference>
<organism evidence="6 7">
    <name type="scientific">Portunus trituberculatus</name>
    <name type="common">Swimming crab</name>
    <name type="synonym">Neptunus trituberculatus</name>
    <dbReference type="NCBI Taxonomy" id="210409"/>
    <lineage>
        <taxon>Eukaryota</taxon>
        <taxon>Metazoa</taxon>
        <taxon>Ecdysozoa</taxon>
        <taxon>Arthropoda</taxon>
        <taxon>Crustacea</taxon>
        <taxon>Multicrustacea</taxon>
        <taxon>Malacostraca</taxon>
        <taxon>Eumalacostraca</taxon>
        <taxon>Eucarida</taxon>
        <taxon>Decapoda</taxon>
        <taxon>Pleocyemata</taxon>
        <taxon>Brachyura</taxon>
        <taxon>Eubrachyura</taxon>
        <taxon>Portunoidea</taxon>
        <taxon>Portunidae</taxon>
        <taxon>Portuninae</taxon>
        <taxon>Portunus</taxon>
    </lineage>
</organism>
<dbReference type="EMBL" id="VSRR010048766">
    <property type="protein sequence ID" value="MPC78567.1"/>
    <property type="molecule type" value="Genomic_DNA"/>
</dbReference>
<reference evidence="6 7" key="1">
    <citation type="submission" date="2019-05" db="EMBL/GenBank/DDBJ databases">
        <title>Another draft genome of Portunus trituberculatus and its Hox gene families provides insights of decapod evolution.</title>
        <authorList>
            <person name="Jeong J.-H."/>
            <person name="Song I."/>
            <person name="Kim S."/>
            <person name="Choi T."/>
            <person name="Kim D."/>
            <person name="Ryu S."/>
            <person name="Kim W."/>
        </authorList>
    </citation>
    <scope>NUCLEOTIDE SEQUENCE [LARGE SCALE GENOMIC DNA]</scope>
    <source>
        <tissue evidence="6">Muscle</tissue>
    </source>
</reference>
<dbReference type="GO" id="GO:0000466">
    <property type="term" value="P:maturation of 5.8S rRNA from tricistronic rRNA transcript (SSU-rRNA, 5.8S rRNA, LSU-rRNA)"/>
    <property type="evidence" value="ECO:0007669"/>
    <property type="project" value="TreeGrafter"/>
</dbReference>
<dbReference type="GO" id="GO:0030687">
    <property type="term" value="C:preribosome, large subunit precursor"/>
    <property type="evidence" value="ECO:0007669"/>
    <property type="project" value="TreeGrafter"/>
</dbReference>
<dbReference type="SUPFAM" id="SSF53335">
    <property type="entry name" value="S-adenosyl-L-methionine-dependent methyltransferases"/>
    <property type="match status" value="1"/>
</dbReference>
<keyword evidence="2" id="KW-0489">Methyltransferase</keyword>
<dbReference type="InterPro" id="IPR002877">
    <property type="entry name" value="RNA_MeTrfase_FtsJ_dom"/>
</dbReference>
<evidence type="ECO:0000313" key="7">
    <source>
        <dbReference type="Proteomes" id="UP000324222"/>
    </source>
</evidence>
<gene>
    <name evidence="6" type="primary">FTSJ3</name>
    <name evidence="6" type="ORF">E2C01_073056</name>
</gene>
<keyword evidence="1" id="KW-0698">rRNA processing</keyword>
<dbReference type="AlphaFoldDB" id="A0A5B7IAN2"/>
<keyword evidence="7" id="KW-1185">Reference proteome</keyword>
<comment type="caution">
    <text evidence="6">The sequence shown here is derived from an EMBL/GenBank/DDBJ whole genome shotgun (WGS) entry which is preliminary data.</text>
</comment>
<sequence length="157" mass="17782">MSIFYVHQIQQAGRPDPNTNTCEVRRADDHFRKMGKKTKKGKQRKDTYYHKAKIAGFRARSAYKLVQLNTKYEFLQKSRVCIDLCAAPGSWMQVAKKYMPVSSIIVGVDLFPINPIPGTLSIVGDITTEKVRQELKTTLKTWKADLVLHDGAPNVGE</sequence>
<dbReference type="GO" id="GO:0000463">
    <property type="term" value="P:maturation of LSU-rRNA from tricistronic rRNA transcript (SSU-rRNA, 5.8S rRNA, LSU-rRNA)"/>
    <property type="evidence" value="ECO:0007669"/>
    <property type="project" value="TreeGrafter"/>
</dbReference>
<dbReference type="GO" id="GO:0008650">
    <property type="term" value="F:rRNA (uridine-2'-O-)-methyltransferase activity"/>
    <property type="evidence" value="ECO:0007669"/>
    <property type="project" value="TreeGrafter"/>
</dbReference>
<feature type="domain" description="Ribosomal RNA methyltransferase FtsJ" evidence="5">
    <location>
        <begin position="57"/>
        <end position="155"/>
    </location>
</feature>
<evidence type="ECO:0000256" key="4">
    <source>
        <dbReference type="ARBA" id="ARBA00022691"/>
    </source>
</evidence>
<name>A0A5B7IAN2_PORTR</name>
<proteinExistence type="predicted"/>
<dbReference type="PANTHER" id="PTHR10920:SF13">
    <property type="entry name" value="PRE-RRNA 2'-O-RIBOSE RNA METHYLTRANSFERASE FTSJ3"/>
    <property type="match status" value="1"/>
</dbReference>
<dbReference type="GO" id="GO:0005730">
    <property type="term" value="C:nucleolus"/>
    <property type="evidence" value="ECO:0007669"/>
    <property type="project" value="TreeGrafter"/>
</dbReference>
<dbReference type="PANTHER" id="PTHR10920">
    <property type="entry name" value="RIBOSOMAL RNA METHYLTRANSFERASE"/>
    <property type="match status" value="1"/>
</dbReference>